<evidence type="ECO:0000256" key="1">
    <source>
        <dbReference type="ARBA" id="ARBA00004714"/>
    </source>
</evidence>
<dbReference type="InterPro" id="IPR013785">
    <property type="entry name" value="Aldolase_TIM"/>
</dbReference>
<evidence type="ECO:0000256" key="5">
    <source>
        <dbReference type="ARBA" id="ARBA00023239"/>
    </source>
</evidence>
<keyword evidence="5" id="KW-0456">Lyase</keyword>
<evidence type="ECO:0000256" key="3">
    <source>
        <dbReference type="ARBA" id="ARBA00013068"/>
    </source>
</evidence>
<evidence type="ECO:0000313" key="6">
    <source>
        <dbReference type="EMBL" id="CAH1389592.1"/>
    </source>
</evidence>
<proteinExistence type="inferred from homology"/>
<dbReference type="GO" id="GO:0006096">
    <property type="term" value="P:glycolytic process"/>
    <property type="evidence" value="ECO:0007669"/>
    <property type="project" value="UniProtKB-KW"/>
</dbReference>
<accession>A0A9P0E716</accession>
<dbReference type="SUPFAM" id="SSF51569">
    <property type="entry name" value="Aldolase"/>
    <property type="match status" value="1"/>
</dbReference>
<evidence type="ECO:0000256" key="2">
    <source>
        <dbReference type="ARBA" id="ARBA00010387"/>
    </source>
</evidence>
<dbReference type="Gene3D" id="3.20.20.70">
    <property type="entry name" value="Aldolase class I"/>
    <property type="match status" value="1"/>
</dbReference>
<dbReference type="EMBL" id="OV725077">
    <property type="protein sequence ID" value="CAH1389592.1"/>
    <property type="molecule type" value="Genomic_DNA"/>
</dbReference>
<sequence>MPSSADISKLIADADENEGDSDVRFSTVGEYNKSVFAASVNGYKDMMMLSLVPKDPYPSDDSIFEMKDVIENLMCHPKGIFLYDDEPRAIGLILASLDLMNTIKNRKTMYSAFLDAMEPTHISGVILSEEILDYSVEPSVSLLDTLSSKGVLFGVRVDKGVGPLSGKYRDECRTDGLDQLVQRLSSYKKVGCKFAKWRSVFRISDTTPSHLALSVNCNAIGKFSAITQSLSLVPIIEIELISFKTSFIIEQSAKILEKVLIAVVKTLSDFNISIETTIIQTSMPHCTIGCRTGKITTKYLAQTFLNCLKRSLPTATGGVSILSGNMSEDLASVTFSTLMYIKDKYSPWPITFAFGKALTHSAIQVWDQEACKDAQDQFRKRVAANALARTGRYKSGAAVTVAMHDDLPMDELVH</sequence>
<keyword evidence="7" id="KW-1185">Reference proteome</keyword>
<evidence type="ECO:0000256" key="4">
    <source>
        <dbReference type="ARBA" id="ARBA00023152"/>
    </source>
</evidence>
<comment type="pathway">
    <text evidence="1">Carbohydrate degradation; glycolysis; D-glyceraldehyde 3-phosphate and glycerone phosphate from D-glucose: step 4/4.</text>
</comment>
<dbReference type="PANTHER" id="PTHR11627">
    <property type="entry name" value="FRUCTOSE-BISPHOSPHATE ALDOLASE"/>
    <property type="match status" value="1"/>
</dbReference>
<dbReference type="GO" id="GO:0004332">
    <property type="term" value="F:fructose-bisphosphate aldolase activity"/>
    <property type="evidence" value="ECO:0007669"/>
    <property type="project" value="UniProtKB-EC"/>
</dbReference>
<protein>
    <recommendedName>
        <fullName evidence="3">fructose-bisphosphate aldolase</fullName>
        <ecNumber evidence="3">4.1.2.13</ecNumber>
    </recommendedName>
</protein>
<dbReference type="Proteomes" id="UP001152798">
    <property type="component" value="Chromosome 1"/>
</dbReference>
<dbReference type="EC" id="4.1.2.13" evidence="3"/>
<comment type="similarity">
    <text evidence="2">Belongs to the class I fructose-bisphosphate aldolase family.</text>
</comment>
<gene>
    <name evidence="6" type="ORF">NEZAVI_LOCUS976</name>
</gene>
<dbReference type="InterPro" id="IPR000741">
    <property type="entry name" value="FBA_I"/>
</dbReference>
<organism evidence="6 7">
    <name type="scientific">Nezara viridula</name>
    <name type="common">Southern green stink bug</name>
    <name type="synonym">Cimex viridulus</name>
    <dbReference type="NCBI Taxonomy" id="85310"/>
    <lineage>
        <taxon>Eukaryota</taxon>
        <taxon>Metazoa</taxon>
        <taxon>Ecdysozoa</taxon>
        <taxon>Arthropoda</taxon>
        <taxon>Hexapoda</taxon>
        <taxon>Insecta</taxon>
        <taxon>Pterygota</taxon>
        <taxon>Neoptera</taxon>
        <taxon>Paraneoptera</taxon>
        <taxon>Hemiptera</taxon>
        <taxon>Heteroptera</taxon>
        <taxon>Panheteroptera</taxon>
        <taxon>Pentatomomorpha</taxon>
        <taxon>Pentatomoidea</taxon>
        <taxon>Pentatomidae</taxon>
        <taxon>Pentatominae</taxon>
        <taxon>Nezara</taxon>
    </lineage>
</organism>
<keyword evidence="4" id="KW-0324">Glycolysis</keyword>
<reference evidence="6" key="1">
    <citation type="submission" date="2022-01" db="EMBL/GenBank/DDBJ databases">
        <authorList>
            <person name="King R."/>
        </authorList>
    </citation>
    <scope>NUCLEOTIDE SEQUENCE</scope>
</reference>
<evidence type="ECO:0000313" key="7">
    <source>
        <dbReference type="Proteomes" id="UP001152798"/>
    </source>
</evidence>
<name>A0A9P0E716_NEZVI</name>
<dbReference type="Pfam" id="PF00274">
    <property type="entry name" value="Glycolytic"/>
    <property type="match status" value="1"/>
</dbReference>
<dbReference type="AlphaFoldDB" id="A0A9P0E716"/>
<dbReference type="OrthoDB" id="36455at2759"/>